<dbReference type="Proteomes" id="UP000310066">
    <property type="component" value="Unassembled WGS sequence"/>
</dbReference>
<dbReference type="EMBL" id="NAJP01000022">
    <property type="protein sequence ID" value="TKA42694.1"/>
    <property type="molecule type" value="Genomic_DNA"/>
</dbReference>
<proteinExistence type="predicted"/>
<name>A0A4U0V2C2_9PEZI</name>
<comment type="caution">
    <text evidence="1">The sequence shown here is derived from an EMBL/GenBank/DDBJ whole genome shotgun (WGS) entry which is preliminary data.</text>
</comment>
<evidence type="ECO:0000313" key="2">
    <source>
        <dbReference type="Proteomes" id="UP000310066"/>
    </source>
</evidence>
<gene>
    <name evidence="1" type="ORF">B0A54_07537</name>
</gene>
<evidence type="ECO:0000313" key="1">
    <source>
        <dbReference type="EMBL" id="TKA42694.1"/>
    </source>
</evidence>
<dbReference type="AlphaFoldDB" id="A0A4U0V2C2"/>
<protein>
    <submittedName>
        <fullName evidence="1">Uncharacterized protein</fullName>
    </submittedName>
</protein>
<reference evidence="1 2" key="1">
    <citation type="submission" date="2017-03" db="EMBL/GenBank/DDBJ databases">
        <title>Genomes of endolithic fungi from Antarctica.</title>
        <authorList>
            <person name="Coleine C."/>
            <person name="Masonjones S."/>
            <person name="Stajich J.E."/>
        </authorList>
    </citation>
    <scope>NUCLEOTIDE SEQUENCE [LARGE SCALE GENOMIC DNA]</scope>
    <source>
        <strain evidence="1 2">CCFEE 5311</strain>
    </source>
</reference>
<accession>A0A4U0V2C2</accession>
<sequence>MSHRDAAASARIEHSVAEADHIAVLGILTGQVVGDRGAFVSVDEDAASMAYGRQDQIALPQGGTRPWLNGKEPISPMSVVVLSMLSTPAFANMSLALGTGGGPDRTECEAPVMPDTLLALLLRPLMLETASVKGIVPPSEACYQKSERAQDGYPKVRPERRWCVLQWKRYRRVQRR</sequence>
<organism evidence="1 2">
    <name type="scientific">Friedmanniomyces endolithicus</name>
    <dbReference type="NCBI Taxonomy" id="329885"/>
    <lineage>
        <taxon>Eukaryota</taxon>
        <taxon>Fungi</taxon>
        <taxon>Dikarya</taxon>
        <taxon>Ascomycota</taxon>
        <taxon>Pezizomycotina</taxon>
        <taxon>Dothideomycetes</taxon>
        <taxon>Dothideomycetidae</taxon>
        <taxon>Mycosphaerellales</taxon>
        <taxon>Teratosphaeriaceae</taxon>
        <taxon>Friedmanniomyces</taxon>
    </lineage>
</organism>